<reference evidence="2" key="1">
    <citation type="submission" date="2014-09" db="EMBL/GenBank/DDBJ databases">
        <authorList>
            <person name="Sharma Rahul"/>
            <person name="Thines Marco"/>
        </authorList>
    </citation>
    <scope>NUCLEOTIDE SEQUENCE [LARGE SCALE GENOMIC DNA]</scope>
</reference>
<protein>
    <submittedName>
        <fullName evidence="1">Uncharacterized protein</fullName>
    </submittedName>
</protein>
<dbReference type="GeneID" id="36396879"/>
<dbReference type="AlphaFoldDB" id="A0A0P1AUC1"/>
<dbReference type="EMBL" id="CCYD01001583">
    <property type="protein sequence ID" value="CEG45534.1"/>
    <property type="molecule type" value="Genomic_DNA"/>
</dbReference>
<evidence type="ECO:0000313" key="1">
    <source>
        <dbReference type="EMBL" id="CEG45534.1"/>
    </source>
</evidence>
<dbReference type="RefSeq" id="XP_024581903.1">
    <property type="nucleotide sequence ID" value="XM_024716289.1"/>
</dbReference>
<proteinExistence type="predicted"/>
<evidence type="ECO:0000313" key="2">
    <source>
        <dbReference type="Proteomes" id="UP000054928"/>
    </source>
</evidence>
<sequence length="53" mass="5838">MALHHVIIVIVDAVNRSTTSERSIFLAIEEKLIYAKDYDGNTEAQLNAFSSAA</sequence>
<keyword evidence="2" id="KW-1185">Reference proteome</keyword>
<organism evidence="1 2">
    <name type="scientific">Plasmopara halstedii</name>
    <name type="common">Downy mildew of sunflower</name>
    <dbReference type="NCBI Taxonomy" id="4781"/>
    <lineage>
        <taxon>Eukaryota</taxon>
        <taxon>Sar</taxon>
        <taxon>Stramenopiles</taxon>
        <taxon>Oomycota</taxon>
        <taxon>Peronosporomycetes</taxon>
        <taxon>Peronosporales</taxon>
        <taxon>Peronosporaceae</taxon>
        <taxon>Plasmopara</taxon>
    </lineage>
</organism>
<name>A0A0P1AUC1_PLAHL</name>
<dbReference type="Proteomes" id="UP000054928">
    <property type="component" value="Unassembled WGS sequence"/>
</dbReference>
<accession>A0A0P1AUC1</accession>